<evidence type="ECO:0000313" key="2">
    <source>
        <dbReference type="EMBL" id="DAZ90752.1"/>
    </source>
</evidence>
<sequence>MAPKRPTRSTAAKEKRAITNADPEIVKRLKMVPNPIDKVAEFASYANTDDGTAQKEKASLEDTHAQENYDPDSTSYALEAPIDYQEGDGHPGKDLMISAVATDPISNDPPESSAQKVLSQDVYDASKLKRFNPKAIEDFIKEKSPVVSPLRLETRQGKSHPTMPKSPLVSTIDSVQAIETAQATTSTTAPIDKAGSSTQMPAPSGSHPLMTSKRMNEDIIAAKSYEQHHTETEIDLAKQIVTEWTLQERRPITDSSMECLISAVLKGVVEKERFNDILYGFSFRGDQNILEVRNVLNSTKNMIHTAVSGQQEFLNSSQTILEGFQKASQRQISIQPIPPPGSVLPIVSNVPLAKSQPVKPTSAAKFIKPPMISLNPMNIGDGAVIIREKDPMPERAPIETISIEDDDKNDGDDDSAGEALCKIFGRPNHFIVGKLEGVDAAQVAKNFMASSRVTLQAARKNPREAWNRFLAWRAEAVKRAKAPADATTSKDLSLAGM</sequence>
<evidence type="ECO:0000256" key="1">
    <source>
        <dbReference type="SAM" id="MobiDB-lite"/>
    </source>
</evidence>
<reference evidence="2" key="1">
    <citation type="journal article" date="2022" name="bioRxiv">
        <title>Unlocking the hidden genetic diversity of varicosaviruses, the neglected plant rhabdoviruses.</title>
        <authorList>
            <person name="Bejerman N."/>
            <person name="Dietzgen R.G."/>
            <person name="Debat H."/>
        </authorList>
    </citation>
    <scope>NUCLEOTIDE SEQUENCE</scope>
</reference>
<protein>
    <submittedName>
        <fullName evidence="2">Protein 2</fullName>
    </submittedName>
</protein>
<proteinExistence type="predicted"/>
<feature type="compositionally biased region" description="Basic and acidic residues" evidence="1">
    <location>
        <begin position="52"/>
        <end position="67"/>
    </location>
</feature>
<organism evidence="2">
    <name type="scientific">Lupinus virus 1</name>
    <dbReference type="NCBI Taxonomy" id="2977974"/>
    <lineage>
        <taxon>Viruses</taxon>
        <taxon>Riboviria</taxon>
        <taxon>Orthornavirae</taxon>
        <taxon>Negarnaviricota</taxon>
        <taxon>Haploviricotina</taxon>
        <taxon>Monjiviricetes</taxon>
        <taxon>Mononegavirales</taxon>
        <taxon>Rhabdoviridae</taxon>
    </lineage>
</organism>
<feature type="region of interest" description="Disordered" evidence="1">
    <location>
        <begin position="46"/>
        <end position="74"/>
    </location>
</feature>
<feature type="region of interest" description="Disordered" evidence="1">
    <location>
        <begin position="183"/>
        <end position="207"/>
    </location>
</feature>
<dbReference type="EMBL" id="BK061783">
    <property type="protein sequence ID" value="DAZ90752.1"/>
    <property type="molecule type" value="Viral_cRNA"/>
</dbReference>
<accession>A0A9N7AAT4</accession>
<feature type="compositionally biased region" description="Polar residues" evidence="1">
    <location>
        <begin position="183"/>
        <end position="201"/>
    </location>
</feature>
<name>A0A9N7AAT4_9RHAB</name>